<gene>
    <name evidence="1" type="ORF">B1756_08990</name>
</gene>
<dbReference type="Proteomes" id="UP000250088">
    <property type="component" value="Chromosome"/>
</dbReference>
<dbReference type="AlphaFoldDB" id="A0A2Z2HWA8"/>
<dbReference type="SUPFAM" id="SSF50118">
    <property type="entry name" value="Cell growth inhibitor/plasmid maintenance toxic component"/>
    <property type="match status" value="1"/>
</dbReference>
<evidence type="ECO:0000313" key="2">
    <source>
        <dbReference type="Proteomes" id="UP000250088"/>
    </source>
</evidence>
<reference evidence="2" key="1">
    <citation type="submission" date="2017-02" db="EMBL/GenBank/DDBJ databases">
        <title>Natronthermophilus aegyptiacus gen. nov.,sp. nov., an aerobic, extremely halophilic alkalithermophilic archaeon isolated from the athalassohaline Wadi An Natrun, Egypt.</title>
        <authorList>
            <person name="Zhao B."/>
        </authorList>
    </citation>
    <scope>NUCLEOTIDE SEQUENCE [LARGE SCALE GENOMIC DNA]</scope>
    <source>
        <strain evidence="2">JW/NM-HA 15</strain>
    </source>
</reference>
<keyword evidence="2" id="KW-1185">Reference proteome</keyword>
<protein>
    <submittedName>
        <fullName evidence="1">Growth inhibitor</fullName>
    </submittedName>
</protein>
<dbReference type="OrthoDB" id="315488at2157"/>
<dbReference type="KEGG" id="naj:B1756_08990"/>
<dbReference type="GeneID" id="32894212"/>
<name>A0A2Z2HWA8_9EURY</name>
<accession>A0A2Z2HWA8</accession>
<sequence>MEYDRGDVVIGYDKFKEESAGRPFLIISDEETPFHGEQYIVLSLTTRTWYKDRLPIDESDWTDGGAPRSSSIMPWSVNSISATEIDVRQGTLRESIVTTATEHLSEYVIAD</sequence>
<dbReference type="EMBL" id="CP019893">
    <property type="protein sequence ID" value="ARS89857.1"/>
    <property type="molecule type" value="Genomic_DNA"/>
</dbReference>
<organism evidence="1 2">
    <name type="scientific">Natrarchaeobaculum aegyptiacum</name>
    <dbReference type="NCBI Taxonomy" id="745377"/>
    <lineage>
        <taxon>Archaea</taxon>
        <taxon>Methanobacteriati</taxon>
        <taxon>Methanobacteriota</taxon>
        <taxon>Stenosarchaea group</taxon>
        <taxon>Halobacteria</taxon>
        <taxon>Halobacteriales</taxon>
        <taxon>Natrialbaceae</taxon>
        <taxon>Natrarchaeobaculum</taxon>
    </lineage>
</organism>
<dbReference type="Gene3D" id="2.30.30.110">
    <property type="match status" value="1"/>
</dbReference>
<proteinExistence type="predicted"/>
<dbReference type="InterPro" id="IPR011067">
    <property type="entry name" value="Plasmid_toxin/cell-grow_inhib"/>
</dbReference>
<evidence type="ECO:0000313" key="1">
    <source>
        <dbReference type="EMBL" id="ARS89857.1"/>
    </source>
</evidence>
<dbReference type="RefSeq" id="WP_086888236.1">
    <property type="nucleotide sequence ID" value="NZ_CP019893.1"/>
</dbReference>